<dbReference type="AlphaFoldDB" id="A0A7J9JYE1"/>
<evidence type="ECO:0000256" key="1">
    <source>
        <dbReference type="SAM" id="MobiDB-lite"/>
    </source>
</evidence>
<keyword evidence="3" id="KW-1185">Reference proteome</keyword>
<accession>A0A7J9JYE1</accession>
<evidence type="ECO:0000313" key="3">
    <source>
        <dbReference type="Proteomes" id="UP000593575"/>
    </source>
</evidence>
<dbReference type="Proteomes" id="UP000593575">
    <property type="component" value="Unassembled WGS sequence"/>
</dbReference>
<gene>
    <name evidence="2" type="ORF">Goarm_004954</name>
</gene>
<name>A0A7J9JYE1_9ROSI</name>
<proteinExistence type="predicted"/>
<protein>
    <submittedName>
        <fullName evidence="2">Uncharacterized protein</fullName>
    </submittedName>
</protein>
<evidence type="ECO:0000313" key="2">
    <source>
        <dbReference type="EMBL" id="MBA0839197.1"/>
    </source>
</evidence>
<dbReference type="EMBL" id="JABFAE010000010">
    <property type="protein sequence ID" value="MBA0839197.1"/>
    <property type="molecule type" value="Genomic_DNA"/>
</dbReference>
<feature type="region of interest" description="Disordered" evidence="1">
    <location>
        <begin position="1"/>
        <end position="20"/>
    </location>
</feature>
<feature type="compositionally biased region" description="Gly residues" evidence="1">
    <location>
        <begin position="8"/>
        <end position="20"/>
    </location>
</feature>
<reference evidence="2 3" key="1">
    <citation type="journal article" date="2019" name="Genome Biol. Evol.">
        <title>Insights into the evolution of the New World diploid cottons (Gossypium, subgenus Houzingenia) based on genome sequencing.</title>
        <authorList>
            <person name="Grover C.E."/>
            <person name="Arick M.A. 2nd"/>
            <person name="Thrash A."/>
            <person name="Conover J.L."/>
            <person name="Sanders W.S."/>
            <person name="Peterson D.G."/>
            <person name="Frelichowski J.E."/>
            <person name="Scheffler J.A."/>
            <person name="Scheffler B.E."/>
            <person name="Wendel J.F."/>
        </authorList>
    </citation>
    <scope>NUCLEOTIDE SEQUENCE [LARGE SCALE GENOMIC DNA]</scope>
    <source>
        <strain evidence="2">6</strain>
        <tissue evidence="2">Leaf</tissue>
    </source>
</reference>
<sequence length="20" mass="2042">MGFVSRRYGGGNVGVIGQGM</sequence>
<comment type="caution">
    <text evidence="2">The sequence shown here is derived from an EMBL/GenBank/DDBJ whole genome shotgun (WGS) entry which is preliminary data.</text>
</comment>
<organism evidence="2 3">
    <name type="scientific">Gossypium armourianum</name>
    <dbReference type="NCBI Taxonomy" id="34283"/>
    <lineage>
        <taxon>Eukaryota</taxon>
        <taxon>Viridiplantae</taxon>
        <taxon>Streptophyta</taxon>
        <taxon>Embryophyta</taxon>
        <taxon>Tracheophyta</taxon>
        <taxon>Spermatophyta</taxon>
        <taxon>Magnoliopsida</taxon>
        <taxon>eudicotyledons</taxon>
        <taxon>Gunneridae</taxon>
        <taxon>Pentapetalae</taxon>
        <taxon>rosids</taxon>
        <taxon>malvids</taxon>
        <taxon>Malvales</taxon>
        <taxon>Malvaceae</taxon>
        <taxon>Malvoideae</taxon>
        <taxon>Gossypium</taxon>
    </lineage>
</organism>